<evidence type="ECO:0000256" key="5">
    <source>
        <dbReference type="ARBA" id="ARBA00022821"/>
    </source>
</evidence>
<evidence type="ECO:0000259" key="9">
    <source>
        <dbReference type="Pfam" id="PF18052"/>
    </source>
</evidence>
<organism evidence="12 13">
    <name type="scientific">Hordeum vulgare subsp. vulgare</name>
    <name type="common">Domesticated barley</name>
    <dbReference type="NCBI Taxonomy" id="112509"/>
    <lineage>
        <taxon>Eukaryota</taxon>
        <taxon>Viridiplantae</taxon>
        <taxon>Streptophyta</taxon>
        <taxon>Embryophyta</taxon>
        <taxon>Tracheophyta</taxon>
        <taxon>Spermatophyta</taxon>
        <taxon>Magnoliopsida</taxon>
        <taxon>Liliopsida</taxon>
        <taxon>Poales</taxon>
        <taxon>Poaceae</taxon>
        <taxon>BOP clade</taxon>
        <taxon>Pooideae</taxon>
        <taxon>Triticodae</taxon>
        <taxon>Triticeae</taxon>
        <taxon>Hordeinae</taxon>
        <taxon>Hordeum</taxon>
    </lineage>
</organism>
<dbReference type="SMR" id="A0A8I6WDF1"/>
<keyword evidence="4" id="KW-0547">Nucleotide-binding</keyword>
<dbReference type="EnsemblPlants" id="HORVU.MOREX.r3.1HG0001010.1">
    <property type="protein sequence ID" value="HORVU.MOREX.r3.1HG0001010.1"/>
    <property type="gene ID" value="HORVU.MOREX.r3.1HG0001010"/>
</dbReference>
<reference evidence="12" key="2">
    <citation type="submission" date="2020-10" db="EMBL/GenBank/DDBJ databases">
        <authorList>
            <person name="Scholz U."/>
            <person name="Mascher M."/>
            <person name="Fiebig A."/>
        </authorList>
    </citation>
    <scope>NUCLEOTIDE SEQUENCE [LARGE SCALE GENOMIC DNA]</scope>
    <source>
        <strain evidence="12">cv. Morex</strain>
    </source>
</reference>
<evidence type="ECO:0000259" key="10">
    <source>
        <dbReference type="Pfam" id="PF23559"/>
    </source>
</evidence>
<dbReference type="GO" id="GO:0009626">
    <property type="term" value="P:plant-type hypersensitive response"/>
    <property type="evidence" value="ECO:0007669"/>
    <property type="project" value="UniProtKB-ARBA"/>
</dbReference>
<feature type="domain" description="Disease resistance protein winged helix" evidence="10">
    <location>
        <begin position="431"/>
        <end position="512"/>
    </location>
</feature>
<dbReference type="Pfam" id="PF00931">
    <property type="entry name" value="NB-ARC"/>
    <property type="match status" value="1"/>
</dbReference>
<comment type="similarity">
    <text evidence="1">Belongs to the disease resistance NB-LRR family.</text>
</comment>
<dbReference type="GeneID" id="123402789"/>
<dbReference type="InterPro" id="IPR055414">
    <property type="entry name" value="LRR_R13L4/SHOC2-like"/>
</dbReference>
<dbReference type="InterPro" id="IPR041118">
    <property type="entry name" value="Rx_N"/>
</dbReference>
<evidence type="ECO:0000256" key="6">
    <source>
        <dbReference type="ARBA" id="ARBA00022840"/>
    </source>
</evidence>
<dbReference type="InterPro" id="IPR027417">
    <property type="entry name" value="P-loop_NTPase"/>
</dbReference>
<accession>A0A8I6WDF1</accession>
<evidence type="ECO:0008006" key="14">
    <source>
        <dbReference type="Google" id="ProtNLM"/>
    </source>
</evidence>
<name>A0A8I6WDF1_HORVV</name>
<keyword evidence="5" id="KW-0611">Plant defense</keyword>
<keyword evidence="7" id="KW-0175">Coiled coil</keyword>
<feature type="domain" description="Disease resistance R13L4/SHOC-2-like LRR" evidence="11">
    <location>
        <begin position="578"/>
        <end position="789"/>
    </location>
</feature>
<dbReference type="InterPro" id="IPR032675">
    <property type="entry name" value="LRR_dom_sf"/>
</dbReference>
<dbReference type="Pfam" id="PF18052">
    <property type="entry name" value="Rx_N"/>
    <property type="match status" value="1"/>
</dbReference>
<dbReference type="GO" id="GO:0043531">
    <property type="term" value="F:ADP binding"/>
    <property type="evidence" value="ECO:0007669"/>
    <property type="project" value="InterPro"/>
</dbReference>
<dbReference type="RefSeq" id="XP_044953012.1">
    <property type="nucleotide sequence ID" value="XM_045097077.1"/>
</dbReference>
<protein>
    <recommendedName>
        <fullName evidence="14">Powdery mildew resistance protein PM3 variant</fullName>
    </recommendedName>
</protein>
<evidence type="ECO:0000259" key="8">
    <source>
        <dbReference type="Pfam" id="PF00931"/>
    </source>
</evidence>
<dbReference type="KEGG" id="hvg:123402789"/>
<keyword evidence="6" id="KW-0067">ATP-binding</keyword>
<dbReference type="SUPFAM" id="SSF52540">
    <property type="entry name" value="P-loop containing nucleoside triphosphate hydrolases"/>
    <property type="match status" value="1"/>
</dbReference>
<dbReference type="InterPro" id="IPR002182">
    <property type="entry name" value="NB-ARC"/>
</dbReference>
<dbReference type="InterPro" id="IPR058922">
    <property type="entry name" value="WHD_DRP"/>
</dbReference>
<dbReference type="PANTHER" id="PTHR36766">
    <property type="entry name" value="PLANT BROAD-SPECTRUM MILDEW RESISTANCE PROTEIN RPW8"/>
    <property type="match status" value="1"/>
</dbReference>
<dbReference type="Pfam" id="PF23559">
    <property type="entry name" value="WHD_DRP"/>
    <property type="match status" value="1"/>
</dbReference>
<dbReference type="Pfam" id="PF23598">
    <property type="entry name" value="LRR_14"/>
    <property type="match status" value="1"/>
</dbReference>
<evidence type="ECO:0000259" key="11">
    <source>
        <dbReference type="Pfam" id="PF23598"/>
    </source>
</evidence>
<sequence>MAELVAAMAIRPLVSMLMSKASNSLLDQYKVMEGMEEQHKILKRKLPAILDVMTDAEEQATEHRDGAKAWLQELKAVAYQANEVFDEFKYEALRREARKKGHYRELGFHVIKLFPTHNRFVFRHRMGRKLCRILQAIEVLIAEMHAFRFKYRRQPQVSKQWRQTDCVITDPREIASRSRHKDKKNIIDILVGGASNADLIVVPVVAMGGLGKTTLAQLIYNDPEVQKHFQLLIWVCVSDTFDVNCLAKSIVEACPKKNDDTNKLPLERLQNLVNGQRYILVLDDVWNRDVNKWERLKVCLEHGGTGSAVLTTTRDKRVAEIMGADRLYDLTVLEDIFLKEIIVDRAFSSEKEKSPKLLKLVGEIVKRCRGSPLAATALGSVLRTKTSVEEWKAISSRSSICTEETGILPILKLSYNDLPAHMKQCFAFCAIFPKDYKINLEKLIQLWIANGFIPEHEEDSLETIGKLIFSELASRSFFLDIEESKEGYYSDMGKDYYTITTCKIHDLMHDIALFVMGKECVVAIKEPSRTEWLSDSARHLFFSCEEAEGILNDALEKKSPAIQTLICNSFMLSPLQHLLSKYNTLHALKLCLIRKSFLLKPKYLHHLRYLDLSFSEIKALPEDISILYNLQVLDLSNCRYLERLPRQMKYMTSLCHLYTHGCKKLKSMPPGLENLTKLQTLTVFVAGVPGPDCSDVAELQNLNLGGQLELCQVENAEKAESEVANLGNKKDLSELTLRWSKVGESKVLDNFKPHGGLQVLKIYSYGGECMGMLQTMVEIHLFHCERLQFLFRCSTIFTFPRLKVLTLEHLLGFERWCEIDEKQEKQAIFPVLEKLFISNCGKLVALAEAPLLQGPCDEGGYTFVHSVFPALKVLKMEDLENFQRWDAVEETQGKQMLFPWLEELSIKKCPRLTALPEAPLLQGPCGEGSYTFVWSAFPALKVLEMEDLESFQRWDAVEEIQGEQILFPWLEELSIKKCPKLTALPEAPLLQVPCGEGGYTLVHSAFPALKVLKMEDLESFQRWDAATEGEHILFPHLEKLSVQKCPQLVDLPEAPKLSVLEIKDGKQEIFHCVDRYLSSLNNLILKLEYIEITSEVACTSIVPVESKEKWNQKSPLTVMQLSCCNSFFGAGAREPCDYFVHLEELKIDRCDVLVHWPVKVFHSLVSLRRLVIAECKTLAGYTQAPLEPSATERSQCLPGLESFKLEDCASVVEMFNVPASLKIMYIRWCPKLESIFGKQQGMSEFIEGSSCCEATVHAAVSELPSSPMNHFCPCLEDLSLFRCGSLPAVLNLPQSLKRLDMSRCSSIQVLTCQPGGLQKPEATTSISRRPILPEPPAAAATAAREHLLPPHLECLLIEDCADMLGGTLRLPAPLKRLYIIGNSGFTSLEYLSGEHPPSLEILDLENCSTLASLPNDAQVYRSLWRLEITGCPAIKKLPRCLHQRLGSIDDDYKELDARYEVMAFKPKTWKKIPRLVRERREAALEARKFQQAMQE</sequence>
<gene>
    <name evidence="12" type="primary">LOC123402789</name>
</gene>
<evidence type="ECO:0000313" key="12">
    <source>
        <dbReference type="EnsemblPlants" id="HORVU.MOREX.r3.1HG0001010.1"/>
    </source>
</evidence>
<dbReference type="FunFam" id="1.10.10.10:FF:000322">
    <property type="entry name" value="Probable disease resistance protein At1g63360"/>
    <property type="match status" value="1"/>
</dbReference>
<dbReference type="SUPFAM" id="SSF52058">
    <property type="entry name" value="L domain-like"/>
    <property type="match status" value="2"/>
</dbReference>
<dbReference type="Gene3D" id="3.80.10.10">
    <property type="entry name" value="Ribonuclease Inhibitor"/>
    <property type="match status" value="4"/>
</dbReference>
<evidence type="ECO:0000256" key="3">
    <source>
        <dbReference type="ARBA" id="ARBA00022737"/>
    </source>
</evidence>
<dbReference type="InterPro" id="IPR036388">
    <property type="entry name" value="WH-like_DNA-bd_sf"/>
</dbReference>
<dbReference type="InterPro" id="IPR042197">
    <property type="entry name" value="Apaf_helical"/>
</dbReference>
<reference evidence="13" key="1">
    <citation type="journal article" date="2012" name="Nature">
        <title>A physical, genetic and functional sequence assembly of the barley genome.</title>
        <authorList>
            <consortium name="The International Barley Genome Sequencing Consortium"/>
            <person name="Mayer K.F."/>
            <person name="Waugh R."/>
            <person name="Brown J.W."/>
            <person name="Schulman A."/>
            <person name="Langridge P."/>
            <person name="Platzer M."/>
            <person name="Fincher G.B."/>
            <person name="Muehlbauer G.J."/>
            <person name="Sato K."/>
            <person name="Close T.J."/>
            <person name="Wise R.P."/>
            <person name="Stein N."/>
        </authorList>
    </citation>
    <scope>NUCLEOTIDE SEQUENCE [LARGE SCALE GENOMIC DNA]</scope>
    <source>
        <strain evidence="13">cv. Morex</strain>
    </source>
</reference>
<evidence type="ECO:0000313" key="13">
    <source>
        <dbReference type="Proteomes" id="UP000011116"/>
    </source>
</evidence>
<evidence type="ECO:0000256" key="1">
    <source>
        <dbReference type="ARBA" id="ARBA00008894"/>
    </source>
</evidence>
<dbReference type="OrthoDB" id="653625at2759"/>
<dbReference type="PANTHER" id="PTHR36766:SF55">
    <property type="entry name" value="OS11G0492900 PROTEIN"/>
    <property type="match status" value="1"/>
</dbReference>
<dbReference type="Proteomes" id="UP000011116">
    <property type="component" value="Chromosome 1H"/>
</dbReference>
<dbReference type="GO" id="GO:0002758">
    <property type="term" value="P:innate immune response-activating signaling pathway"/>
    <property type="evidence" value="ECO:0007669"/>
    <property type="project" value="UniProtKB-ARBA"/>
</dbReference>
<dbReference type="GO" id="GO:0042742">
    <property type="term" value="P:defense response to bacterium"/>
    <property type="evidence" value="ECO:0007669"/>
    <property type="project" value="UniProtKB-ARBA"/>
</dbReference>
<dbReference type="Gene3D" id="3.40.50.300">
    <property type="entry name" value="P-loop containing nucleotide triphosphate hydrolases"/>
    <property type="match status" value="1"/>
</dbReference>
<proteinExistence type="inferred from homology"/>
<dbReference type="Gene3D" id="1.10.10.10">
    <property type="entry name" value="Winged helix-like DNA-binding domain superfamily/Winged helix DNA-binding domain"/>
    <property type="match status" value="1"/>
</dbReference>
<dbReference type="PRINTS" id="PR00364">
    <property type="entry name" value="DISEASERSIST"/>
</dbReference>
<dbReference type="GO" id="GO:0005524">
    <property type="term" value="F:ATP binding"/>
    <property type="evidence" value="ECO:0007669"/>
    <property type="project" value="UniProtKB-KW"/>
</dbReference>
<dbReference type="Gramene" id="HORVU.MOREX.r3.1HG0001010.1">
    <property type="protein sequence ID" value="HORVU.MOREX.r3.1HG0001010.1"/>
    <property type="gene ID" value="HORVU.MOREX.r3.1HG0001010"/>
</dbReference>
<keyword evidence="2" id="KW-0433">Leucine-rich repeat</keyword>
<keyword evidence="13" id="KW-1185">Reference proteome</keyword>
<dbReference type="Gene3D" id="1.20.5.4130">
    <property type="match status" value="1"/>
</dbReference>
<keyword evidence="3" id="KW-0677">Repeat</keyword>
<evidence type="ECO:0000256" key="4">
    <source>
        <dbReference type="ARBA" id="ARBA00022741"/>
    </source>
</evidence>
<evidence type="ECO:0000256" key="7">
    <source>
        <dbReference type="ARBA" id="ARBA00023054"/>
    </source>
</evidence>
<evidence type="ECO:0000256" key="2">
    <source>
        <dbReference type="ARBA" id="ARBA00022614"/>
    </source>
</evidence>
<reference evidence="12" key="3">
    <citation type="submission" date="2022-01" db="UniProtKB">
        <authorList>
            <consortium name="EnsemblPlants"/>
        </authorList>
    </citation>
    <scope>IDENTIFICATION</scope>
    <source>
        <strain evidence="12">subsp. vulgare</strain>
    </source>
</reference>
<dbReference type="Gramene" id="HORVU.MOREX.r2.1HG0000310.1">
    <property type="protein sequence ID" value="HORVU.MOREX.r2.1HG0000310.1"/>
    <property type="gene ID" value="HORVU.MOREX.r2.1HG0000310"/>
</dbReference>
<feature type="domain" description="Disease resistance N-terminal" evidence="9">
    <location>
        <begin position="14"/>
        <end position="100"/>
    </location>
</feature>
<feature type="domain" description="NB-ARC" evidence="8">
    <location>
        <begin position="181"/>
        <end position="334"/>
    </location>
</feature>
<dbReference type="Gene3D" id="1.10.8.430">
    <property type="entry name" value="Helical domain of apoptotic protease-activating factors"/>
    <property type="match status" value="1"/>
</dbReference>